<keyword evidence="3" id="KW-1185">Reference proteome</keyword>
<protein>
    <submittedName>
        <fullName evidence="2">Uncharacterized protein</fullName>
    </submittedName>
</protein>
<proteinExistence type="predicted"/>
<feature type="compositionally biased region" description="Low complexity" evidence="1">
    <location>
        <begin position="265"/>
        <end position="274"/>
    </location>
</feature>
<feature type="region of interest" description="Disordered" evidence="1">
    <location>
        <begin position="233"/>
        <end position="295"/>
    </location>
</feature>
<organism evidence="2 3">
    <name type="scientific">Botryobasidium botryosum (strain FD-172 SS1)</name>
    <dbReference type="NCBI Taxonomy" id="930990"/>
    <lineage>
        <taxon>Eukaryota</taxon>
        <taxon>Fungi</taxon>
        <taxon>Dikarya</taxon>
        <taxon>Basidiomycota</taxon>
        <taxon>Agaricomycotina</taxon>
        <taxon>Agaricomycetes</taxon>
        <taxon>Cantharellales</taxon>
        <taxon>Botryobasidiaceae</taxon>
        <taxon>Botryobasidium</taxon>
    </lineage>
</organism>
<feature type="region of interest" description="Disordered" evidence="1">
    <location>
        <begin position="353"/>
        <end position="410"/>
    </location>
</feature>
<evidence type="ECO:0000313" key="2">
    <source>
        <dbReference type="EMBL" id="KDQ05471.1"/>
    </source>
</evidence>
<feature type="region of interest" description="Disordered" evidence="1">
    <location>
        <begin position="142"/>
        <end position="181"/>
    </location>
</feature>
<dbReference type="HOGENOM" id="CLU_057542_0_0_1"/>
<name>A0A067M1K7_BOTB1</name>
<sequence>MNQEILDLIEGVPVATEALRSQRNWLRFADRVLADVNSNHAGLEEDMGTLRGLAADVRERVTELERAAEEAARAAEAAEQEVCEREERERREQAARMEREAQEEKEREDAAKRAAAESECARLTAERIRAREWARMASGTALPAPPVVEVPPPPAKPKARQASPPPYTPIAGDSREQGDDDDIVMTGVGIAAPGTEFPSPCVLCCRAGTKCVRVSGANTTSCRRCVEKKARCDRGEANAVRKERKRTRQDSSATPVRASKRTSRETSGSQGSQGSRRRYVLPRVVGQAGSSTEEEEALTVEEIMQRMLDAVSLAQYYGVLLSRSSRDLKVWRANGSLEDVNTYLRWGVRAVEGDGGRTSQNVMRRGVGPSDGRSERGGDDNDGEGEEEAEGEEEEESVASGSGKDKGRAK</sequence>
<feature type="compositionally biased region" description="Basic and acidic residues" evidence="1">
    <location>
        <begin position="82"/>
        <end position="118"/>
    </location>
</feature>
<dbReference type="AlphaFoldDB" id="A0A067M1K7"/>
<dbReference type="Proteomes" id="UP000027195">
    <property type="component" value="Unassembled WGS sequence"/>
</dbReference>
<dbReference type="EMBL" id="KL198337">
    <property type="protein sequence ID" value="KDQ05471.1"/>
    <property type="molecule type" value="Genomic_DNA"/>
</dbReference>
<feature type="compositionally biased region" description="Pro residues" evidence="1">
    <location>
        <begin position="143"/>
        <end position="156"/>
    </location>
</feature>
<evidence type="ECO:0000256" key="1">
    <source>
        <dbReference type="SAM" id="MobiDB-lite"/>
    </source>
</evidence>
<evidence type="ECO:0000313" key="3">
    <source>
        <dbReference type="Proteomes" id="UP000027195"/>
    </source>
</evidence>
<feature type="region of interest" description="Disordered" evidence="1">
    <location>
        <begin position="72"/>
        <end position="118"/>
    </location>
</feature>
<dbReference type="InParanoid" id="A0A067M1K7"/>
<accession>A0A067M1K7</accession>
<feature type="compositionally biased region" description="Acidic residues" evidence="1">
    <location>
        <begin position="380"/>
        <end position="397"/>
    </location>
</feature>
<reference evidence="3" key="1">
    <citation type="journal article" date="2014" name="Proc. Natl. Acad. Sci. U.S.A.">
        <title>Extensive sampling of basidiomycete genomes demonstrates inadequacy of the white-rot/brown-rot paradigm for wood decay fungi.</title>
        <authorList>
            <person name="Riley R."/>
            <person name="Salamov A.A."/>
            <person name="Brown D.W."/>
            <person name="Nagy L.G."/>
            <person name="Floudas D."/>
            <person name="Held B.W."/>
            <person name="Levasseur A."/>
            <person name="Lombard V."/>
            <person name="Morin E."/>
            <person name="Otillar R."/>
            <person name="Lindquist E.A."/>
            <person name="Sun H."/>
            <person name="LaButti K.M."/>
            <person name="Schmutz J."/>
            <person name="Jabbour D."/>
            <person name="Luo H."/>
            <person name="Baker S.E."/>
            <person name="Pisabarro A.G."/>
            <person name="Walton J.D."/>
            <person name="Blanchette R.A."/>
            <person name="Henrissat B."/>
            <person name="Martin F."/>
            <person name="Cullen D."/>
            <person name="Hibbett D.S."/>
            <person name="Grigoriev I.V."/>
        </authorList>
    </citation>
    <scope>NUCLEOTIDE SEQUENCE [LARGE SCALE GENOMIC DNA]</scope>
    <source>
        <strain evidence="3">FD-172 SS1</strain>
    </source>
</reference>
<gene>
    <name evidence="2" type="ORF">BOTBODRAFT_182547</name>
</gene>